<gene>
    <name evidence="2" type="ORF">P0O15_07005</name>
</gene>
<organism evidence="2 3">
    <name type="scientific">Candidatus Methanocrinis natronophilus</name>
    <dbReference type="NCBI Taxonomy" id="3033396"/>
    <lineage>
        <taxon>Archaea</taxon>
        <taxon>Methanobacteriati</taxon>
        <taxon>Methanobacteriota</taxon>
        <taxon>Stenosarchaea group</taxon>
        <taxon>Methanomicrobia</taxon>
        <taxon>Methanotrichales</taxon>
        <taxon>Methanotrichaceae</taxon>
        <taxon>Methanocrinis</taxon>
    </lineage>
</organism>
<dbReference type="GO" id="GO:0004177">
    <property type="term" value="F:aminopeptidase activity"/>
    <property type="evidence" value="ECO:0007669"/>
    <property type="project" value="UniProtKB-KW"/>
</dbReference>
<dbReference type="InterPro" id="IPR058739">
    <property type="entry name" value="NicX"/>
</dbReference>
<dbReference type="Pfam" id="PF26233">
    <property type="entry name" value="NicX"/>
    <property type="match status" value="1"/>
</dbReference>
<name>A0ABT5X8A4_9EURY</name>
<keyword evidence="2" id="KW-0645">Protease</keyword>
<keyword evidence="2" id="KW-0378">Hydrolase</keyword>
<evidence type="ECO:0000256" key="1">
    <source>
        <dbReference type="ARBA" id="ARBA00022723"/>
    </source>
</evidence>
<evidence type="ECO:0000313" key="3">
    <source>
        <dbReference type="Proteomes" id="UP001220010"/>
    </source>
</evidence>
<proteinExistence type="predicted"/>
<keyword evidence="1" id="KW-0479">Metal-binding</keyword>
<dbReference type="PANTHER" id="PTHR34448">
    <property type="entry name" value="AMINOPEPTIDASE"/>
    <property type="match status" value="1"/>
</dbReference>
<dbReference type="Proteomes" id="UP001220010">
    <property type="component" value="Unassembled WGS sequence"/>
</dbReference>
<sequence length="327" mass="36636">MKKYASIIVSDNLKIRPGEEVVIFADRKNLEYCDDLACCIRGSDAQVSTFYIPEIIRPVEKITDIHSNALISADAVIYILETKGEKLDLSKEVAFRHYLCSLPIQYKGRVCMMPGFSEEMKEAAMIDYSELNRRSRNLKQILTDKNIRIMTDLGTDVRFSLYQREIKIDDGDLSKPGLFGNIPAGEIFTAPVEETMNGRLVIDGSIGGLGQVKMPFRIDIKAGIIQSMDPIGKKDDIFEKFSEICEYDSPATKRVGEFGIGLNPGARIIGNMLMDEKVEGTVHFAFGDSYGLGKSSTKYHTDLLIRNPSIFVEDRCIMKNGKFIADI</sequence>
<keyword evidence="3" id="KW-1185">Reference proteome</keyword>
<comment type="caution">
    <text evidence="2">The sequence shown here is derived from an EMBL/GenBank/DDBJ whole genome shotgun (WGS) entry which is preliminary data.</text>
</comment>
<dbReference type="RefSeq" id="WP_316966659.1">
    <property type="nucleotide sequence ID" value="NZ_JARFPK010000022.1"/>
</dbReference>
<reference evidence="2 3" key="1">
    <citation type="submission" date="2023-03" db="EMBL/GenBank/DDBJ databases">
        <title>WGS of Methanotrichaceae archaeon Mx.</title>
        <authorList>
            <person name="Sorokin D.Y."/>
            <person name="Merkel A.Y."/>
        </authorList>
    </citation>
    <scope>NUCLEOTIDE SEQUENCE [LARGE SCALE GENOMIC DNA]</scope>
    <source>
        <strain evidence="2 3">Mx</strain>
    </source>
</reference>
<accession>A0ABT5X8A4</accession>
<dbReference type="EMBL" id="JARFPK010000022">
    <property type="protein sequence ID" value="MDF0590913.1"/>
    <property type="molecule type" value="Genomic_DNA"/>
</dbReference>
<dbReference type="PANTHER" id="PTHR34448:SF1">
    <property type="entry name" value="BLL6088 PROTEIN"/>
    <property type="match status" value="1"/>
</dbReference>
<keyword evidence="2" id="KW-0031">Aminopeptidase</keyword>
<dbReference type="EC" id="3.4.11.-" evidence="2"/>
<dbReference type="InterPro" id="IPR052170">
    <property type="entry name" value="M29_Exopeptidase"/>
</dbReference>
<dbReference type="SUPFAM" id="SSF144052">
    <property type="entry name" value="Thermophilic metalloprotease-like"/>
    <property type="match status" value="1"/>
</dbReference>
<protein>
    <submittedName>
        <fullName evidence="2">Aminopeptidase</fullName>
        <ecNumber evidence="2">3.4.11.-</ecNumber>
    </submittedName>
</protein>
<evidence type="ECO:0000313" key="2">
    <source>
        <dbReference type="EMBL" id="MDF0590913.1"/>
    </source>
</evidence>